<evidence type="ECO:0000313" key="2">
    <source>
        <dbReference type="Proteomes" id="UP000324222"/>
    </source>
</evidence>
<dbReference type="OrthoDB" id="6022609at2759"/>
<evidence type="ECO:0000313" key="1">
    <source>
        <dbReference type="EMBL" id="MPC30519.1"/>
    </source>
</evidence>
<organism evidence="1 2">
    <name type="scientific">Portunus trituberculatus</name>
    <name type="common">Swimming crab</name>
    <name type="synonym">Neptunus trituberculatus</name>
    <dbReference type="NCBI Taxonomy" id="210409"/>
    <lineage>
        <taxon>Eukaryota</taxon>
        <taxon>Metazoa</taxon>
        <taxon>Ecdysozoa</taxon>
        <taxon>Arthropoda</taxon>
        <taxon>Crustacea</taxon>
        <taxon>Multicrustacea</taxon>
        <taxon>Malacostraca</taxon>
        <taxon>Eumalacostraca</taxon>
        <taxon>Eucarida</taxon>
        <taxon>Decapoda</taxon>
        <taxon>Pleocyemata</taxon>
        <taxon>Brachyura</taxon>
        <taxon>Eubrachyura</taxon>
        <taxon>Portunoidea</taxon>
        <taxon>Portunidae</taxon>
        <taxon>Portuninae</taxon>
        <taxon>Portunus</taxon>
    </lineage>
</organism>
<dbReference type="EMBL" id="VSRR010002270">
    <property type="protein sequence ID" value="MPC30519.1"/>
    <property type="molecule type" value="Genomic_DNA"/>
</dbReference>
<gene>
    <name evidence="1" type="ORF">E2C01_023786</name>
</gene>
<comment type="caution">
    <text evidence="1">The sequence shown here is derived from an EMBL/GenBank/DDBJ whole genome shotgun (WGS) entry which is preliminary data.</text>
</comment>
<proteinExistence type="predicted"/>
<protein>
    <submittedName>
        <fullName evidence="1">Uncharacterized protein</fullName>
    </submittedName>
</protein>
<accession>A0A5B7EAZ1</accession>
<reference evidence="1 2" key="1">
    <citation type="submission" date="2019-05" db="EMBL/GenBank/DDBJ databases">
        <title>Another draft genome of Portunus trituberculatus and its Hox gene families provides insights of decapod evolution.</title>
        <authorList>
            <person name="Jeong J.-H."/>
            <person name="Song I."/>
            <person name="Kim S."/>
            <person name="Choi T."/>
            <person name="Kim D."/>
            <person name="Ryu S."/>
            <person name="Kim W."/>
        </authorList>
    </citation>
    <scope>NUCLEOTIDE SEQUENCE [LARGE SCALE GENOMIC DNA]</scope>
    <source>
        <tissue evidence="1">Muscle</tissue>
    </source>
</reference>
<dbReference type="Proteomes" id="UP000324222">
    <property type="component" value="Unassembled WGS sequence"/>
</dbReference>
<dbReference type="AlphaFoldDB" id="A0A5B7EAZ1"/>
<sequence length="131" mass="14846">MQCWQTDLQTTPARKTNDLCASDSQLSYGGVNGISKQRMCDGFSDYCSNGEDEFVQVCGIDECREKNVGCVYINTRESYCYYRQCRPCRLVRKFNCEGEAWLDCHCHSTTTLTSAWSRPDPLSVVGLGRIL</sequence>
<keyword evidence="2" id="KW-1185">Reference proteome</keyword>
<name>A0A5B7EAZ1_PORTR</name>